<evidence type="ECO:0000313" key="2">
    <source>
        <dbReference type="Proteomes" id="UP001597510"/>
    </source>
</evidence>
<dbReference type="EMBL" id="JBHULC010000011">
    <property type="protein sequence ID" value="MFD2521925.1"/>
    <property type="molecule type" value="Genomic_DNA"/>
</dbReference>
<comment type="caution">
    <text evidence="1">The sequence shown here is derived from an EMBL/GenBank/DDBJ whole genome shotgun (WGS) entry which is preliminary data.</text>
</comment>
<accession>A0ABW5J8L4</accession>
<dbReference type="RefSeq" id="WP_340236200.1">
    <property type="nucleotide sequence ID" value="NZ_JBBEWC010000005.1"/>
</dbReference>
<protein>
    <recommendedName>
        <fullName evidence="3">Lipocalin-like domain-containing protein</fullName>
    </recommendedName>
</protein>
<organism evidence="1 2">
    <name type="scientific">Emticicia soli</name>
    <dbReference type="NCBI Taxonomy" id="2027878"/>
    <lineage>
        <taxon>Bacteria</taxon>
        <taxon>Pseudomonadati</taxon>
        <taxon>Bacteroidota</taxon>
        <taxon>Cytophagia</taxon>
        <taxon>Cytophagales</taxon>
        <taxon>Leadbetterellaceae</taxon>
        <taxon>Emticicia</taxon>
    </lineage>
</organism>
<evidence type="ECO:0000313" key="1">
    <source>
        <dbReference type="EMBL" id="MFD2521925.1"/>
    </source>
</evidence>
<proteinExistence type="predicted"/>
<keyword evidence="2" id="KW-1185">Reference proteome</keyword>
<gene>
    <name evidence="1" type="ORF">ACFSR2_13585</name>
</gene>
<evidence type="ECO:0008006" key="3">
    <source>
        <dbReference type="Google" id="ProtNLM"/>
    </source>
</evidence>
<dbReference type="Proteomes" id="UP001597510">
    <property type="component" value="Unassembled WGS sequence"/>
</dbReference>
<name>A0ABW5J8L4_9BACT</name>
<reference evidence="2" key="1">
    <citation type="journal article" date="2019" name="Int. J. Syst. Evol. Microbiol.">
        <title>The Global Catalogue of Microorganisms (GCM) 10K type strain sequencing project: providing services to taxonomists for standard genome sequencing and annotation.</title>
        <authorList>
            <consortium name="The Broad Institute Genomics Platform"/>
            <consortium name="The Broad Institute Genome Sequencing Center for Infectious Disease"/>
            <person name="Wu L."/>
            <person name="Ma J."/>
        </authorList>
    </citation>
    <scope>NUCLEOTIDE SEQUENCE [LARGE SCALE GENOMIC DNA]</scope>
    <source>
        <strain evidence="2">KCTC 52344</strain>
    </source>
</reference>
<sequence length="119" mass="14427">MNCKLREDRSKNFIGKWKVTSNDKKFIWRFYSDNTTATLQNEYLTQVFGKDVHINSWKNSKIDTLSVYFTIEDQNNSKIVKPRYKIDYFILSNECRRIELVNAKTLDTLVFKRKQYFYQ</sequence>